<accession>A0A6J5QQD2</accession>
<reference evidence="3" key="1">
    <citation type="submission" date="2020-05" db="EMBL/GenBank/DDBJ databases">
        <authorList>
            <person name="Chiriac C."/>
            <person name="Salcher M."/>
            <person name="Ghai R."/>
            <person name="Kavagutti S V."/>
        </authorList>
    </citation>
    <scope>NUCLEOTIDE SEQUENCE</scope>
</reference>
<protein>
    <recommendedName>
        <fullName evidence="5">Neck protein</fullName>
    </recommendedName>
</protein>
<evidence type="ECO:0000313" key="1">
    <source>
        <dbReference type="EMBL" id="CAB4164082.1"/>
    </source>
</evidence>
<name>A0A6J5QQD2_9CAUD</name>
<dbReference type="EMBL" id="LR797099">
    <property type="protein sequence ID" value="CAB4186650.1"/>
    <property type="molecule type" value="Genomic_DNA"/>
</dbReference>
<evidence type="ECO:0000313" key="3">
    <source>
        <dbReference type="EMBL" id="CAB4186650.1"/>
    </source>
</evidence>
<evidence type="ECO:0000313" key="2">
    <source>
        <dbReference type="EMBL" id="CAB4165678.1"/>
    </source>
</evidence>
<gene>
    <name evidence="3" type="ORF">UFOVP1146_18</name>
    <name evidence="4" type="ORF">UFOVP1638_127</name>
    <name evidence="1" type="ORF">UFOVP812_351</name>
    <name evidence="2" type="ORF">UFOVP818_214</name>
</gene>
<evidence type="ECO:0000313" key="4">
    <source>
        <dbReference type="EMBL" id="CAB4221028.1"/>
    </source>
</evidence>
<evidence type="ECO:0008006" key="5">
    <source>
        <dbReference type="Google" id="ProtNLM"/>
    </source>
</evidence>
<sequence length="253" mass="28773">MAESTLETLKQNLIDYVRLQIGDGIVDLELDPAHYEAAYQKTVGVYRQRAQNAYEESYTFMELVRDVNIYTLPQEVITVRQIFRRTFGDSAGPFSSNFDPFSQASLNVYLMNFNVSGGLATYDFYSQYVELAARMFGGFMNFTWNQVTKKLQIIRDPKATGEHVLLWTYNLKPEVNLLQDFQIVQWIRDYMVANCKMIIGEAREKFGQIAGPQGGGTLNGTAMKSEAQVAMDAKIEELKMYVDGSQPLSWIIG</sequence>
<dbReference type="EMBL" id="LR796776">
    <property type="protein sequence ID" value="CAB4165678.1"/>
    <property type="molecule type" value="Genomic_DNA"/>
</dbReference>
<organism evidence="3">
    <name type="scientific">uncultured Caudovirales phage</name>
    <dbReference type="NCBI Taxonomy" id="2100421"/>
    <lineage>
        <taxon>Viruses</taxon>
        <taxon>Duplodnaviria</taxon>
        <taxon>Heunggongvirae</taxon>
        <taxon>Uroviricota</taxon>
        <taxon>Caudoviricetes</taxon>
        <taxon>Peduoviridae</taxon>
        <taxon>Maltschvirus</taxon>
        <taxon>Maltschvirus maltsch</taxon>
    </lineage>
</organism>
<proteinExistence type="predicted"/>
<dbReference type="EMBL" id="LR797502">
    <property type="protein sequence ID" value="CAB4221028.1"/>
    <property type="molecule type" value="Genomic_DNA"/>
</dbReference>
<dbReference type="EMBL" id="LR796758">
    <property type="protein sequence ID" value="CAB4164082.1"/>
    <property type="molecule type" value="Genomic_DNA"/>
</dbReference>